<dbReference type="CDD" id="cd01071">
    <property type="entry name" value="PBP2_PhnD_like"/>
    <property type="match status" value="1"/>
</dbReference>
<keyword evidence="2" id="KW-0732">Signal</keyword>
<evidence type="ECO:0000256" key="3">
    <source>
        <dbReference type="PROSITE-ProRule" id="PRU00284"/>
    </source>
</evidence>
<evidence type="ECO:0000313" key="5">
    <source>
        <dbReference type="EMBL" id="EHM10705.1"/>
    </source>
</evidence>
<organism evidence="5 6">
    <name type="scientific">Thermanaerovibrio velox DSM 12556</name>
    <dbReference type="NCBI Taxonomy" id="926567"/>
    <lineage>
        <taxon>Bacteria</taxon>
        <taxon>Thermotogati</taxon>
        <taxon>Synergistota</taxon>
        <taxon>Synergistia</taxon>
        <taxon>Synergistales</taxon>
        <taxon>Synergistaceae</taxon>
        <taxon>Thermanaerovibrio</taxon>
    </lineage>
</organism>
<dbReference type="eggNOG" id="COG0840">
    <property type="taxonomic scope" value="Bacteria"/>
</dbReference>
<sequence>MSSEDRSAVLLLLDAVEKMGLKLQQSFFDAALQGKAAEELRRGVLSIRDRMSAMGEKMRRVSGEVLSLSGELKRLEEFSTEAARLEAGAKELIQGALSDMSRMDEFLSDMEQAARANEELLAGLVDAADQVSGLLSQIGRVTRQTQMLALNAAIEAARAGDAGRGFSVVAREVGNLALSTQDIAGRIDRSMGDLREKLKAVSTAMERTRNGLLEGSSVMRATSSSVEGAGAAALELGGRLREITDMVLAQSRLAEELAVSTSAMADDASTGAQEAQGMDRLLSKEAETASKLTESLRRMGLSLEELQRKALAVRPRDELWVGFTPFASPEEIKASYGPIVEGLAGKLGKRCRLFVSHDYGSLGEGLKDGRFDVAWFSPLAYVVAAERVPMRVLGIPKVKGRPSYRGLIIARRDSGIKGLSDLKGRRFAFVDASSGSGYLYPRVLMSKSGLDPKRDLGGVLFLGTHDRVIEAVLSGEVDAGATYTDAWDGAAKKKDLSPLVVLATTEEIPKDAVAVLADLDGAEAERIAEALLSLGVDDPAAGSAMRSLGIDGFVKGDDSMYHVIREARRVGASM</sequence>
<dbReference type="InterPro" id="IPR005770">
    <property type="entry name" value="PhnD"/>
</dbReference>
<dbReference type="Pfam" id="PF00015">
    <property type="entry name" value="MCPsignal"/>
    <property type="match status" value="1"/>
</dbReference>
<dbReference type="GO" id="GO:0043190">
    <property type="term" value="C:ATP-binding cassette (ABC) transporter complex"/>
    <property type="evidence" value="ECO:0007669"/>
    <property type="project" value="InterPro"/>
</dbReference>
<reference evidence="5 6" key="1">
    <citation type="submission" date="2011-10" db="EMBL/GenBank/DDBJ databases">
        <title>The Noncontiguous Finished genome of Thermanaerovibrio velox DSM 12556.</title>
        <authorList>
            <consortium name="US DOE Joint Genome Institute (JGI-PGF)"/>
            <person name="Lucas S."/>
            <person name="Copeland A."/>
            <person name="Lapidus A."/>
            <person name="Glavina del Rio T."/>
            <person name="Dalin E."/>
            <person name="Tice H."/>
            <person name="Bruce D."/>
            <person name="Goodwin L."/>
            <person name="Pitluck S."/>
            <person name="Peters L."/>
            <person name="Mikhailova N."/>
            <person name="Teshima H."/>
            <person name="Kyrpides N."/>
            <person name="Mavromatis K."/>
            <person name="Ivanova N."/>
            <person name="Markowitz V."/>
            <person name="Cheng J.-F."/>
            <person name="Hugenholtz P."/>
            <person name="Woyke T."/>
            <person name="Wu D."/>
            <person name="Spring S."/>
            <person name="Brambilla E.-M."/>
            <person name="Klenk H.-P."/>
            <person name="Eisen J.A."/>
        </authorList>
    </citation>
    <scope>NUCLEOTIDE SEQUENCE [LARGE SCALE GENOMIC DNA]</scope>
    <source>
        <strain evidence="5 6">DSM 12556</strain>
    </source>
</reference>
<name>H0UQ67_9BACT</name>
<comment type="similarity">
    <text evidence="1">Belongs to the phosphate/phosphite/phosphonate binding protein family.</text>
</comment>
<dbReference type="OrthoDB" id="9781943at2"/>
<dbReference type="Gene3D" id="3.40.190.10">
    <property type="entry name" value="Periplasmic binding protein-like II"/>
    <property type="match status" value="2"/>
</dbReference>
<dbReference type="SUPFAM" id="SSF58104">
    <property type="entry name" value="Methyl-accepting chemotaxis protein (MCP) signaling domain"/>
    <property type="match status" value="1"/>
</dbReference>
<evidence type="ECO:0000256" key="1">
    <source>
        <dbReference type="ARBA" id="ARBA00007162"/>
    </source>
</evidence>
<dbReference type="GO" id="GO:0007165">
    <property type="term" value="P:signal transduction"/>
    <property type="evidence" value="ECO:0007669"/>
    <property type="project" value="UniProtKB-KW"/>
</dbReference>
<keyword evidence="6" id="KW-1185">Reference proteome</keyword>
<dbReference type="EMBL" id="CM001377">
    <property type="protein sequence ID" value="EHM10705.1"/>
    <property type="molecule type" value="Genomic_DNA"/>
</dbReference>
<proteinExistence type="inferred from homology"/>
<dbReference type="STRING" id="926567.TheveDRAFT_1587"/>
<evidence type="ECO:0000313" key="6">
    <source>
        <dbReference type="Proteomes" id="UP000005730"/>
    </source>
</evidence>
<dbReference type="SMART" id="SM00283">
    <property type="entry name" value="MA"/>
    <property type="match status" value="1"/>
</dbReference>
<dbReference type="PROSITE" id="PS50111">
    <property type="entry name" value="CHEMOTAXIS_TRANSDUC_2"/>
    <property type="match status" value="1"/>
</dbReference>
<dbReference type="eggNOG" id="COG3221">
    <property type="taxonomic scope" value="Bacteria"/>
</dbReference>
<dbReference type="PANTHER" id="PTHR35841:SF1">
    <property type="entry name" value="PHOSPHONATES-BINDING PERIPLASMIC PROTEIN"/>
    <property type="match status" value="1"/>
</dbReference>
<dbReference type="HOGENOM" id="CLU_030791_0_0_0"/>
<gene>
    <name evidence="5" type="ORF">TheveDRAFT_1587</name>
</gene>
<dbReference type="Gene3D" id="1.10.287.950">
    <property type="entry name" value="Methyl-accepting chemotaxis protein"/>
    <property type="match status" value="1"/>
</dbReference>
<accession>H0UQ67</accession>
<keyword evidence="3" id="KW-0807">Transducer</keyword>
<evidence type="ECO:0000259" key="4">
    <source>
        <dbReference type="PROSITE" id="PS50111"/>
    </source>
</evidence>
<dbReference type="SUPFAM" id="SSF53850">
    <property type="entry name" value="Periplasmic binding protein-like II"/>
    <property type="match status" value="1"/>
</dbReference>
<dbReference type="GO" id="GO:0055085">
    <property type="term" value="P:transmembrane transport"/>
    <property type="evidence" value="ECO:0007669"/>
    <property type="project" value="InterPro"/>
</dbReference>
<evidence type="ECO:0000256" key="2">
    <source>
        <dbReference type="ARBA" id="ARBA00022729"/>
    </source>
</evidence>
<dbReference type="AlphaFoldDB" id="H0UQ67"/>
<dbReference type="PANTHER" id="PTHR35841">
    <property type="entry name" value="PHOSPHONATES-BINDING PERIPLASMIC PROTEIN"/>
    <property type="match status" value="1"/>
</dbReference>
<dbReference type="NCBIfam" id="TIGR01098">
    <property type="entry name" value="3A0109s03R"/>
    <property type="match status" value="1"/>
</dbReference>
<dbReference type="RefSeq" id="WP_006584200.1">
    <property type="nucleotide sequence ID" value="NZ_CM001377.1"/>
</dbReference>
<dbReference type="Pfam" id="PF12974">
    <property type="entry name" value="Phosphonate-bd"/>
    <property type="match status" value="1"/>
</dbReference>
<protein>
    <submittedName>
        <fullName evidence="5">Phosphate/phosphite/phosphonate ABC transporter, periplasmic binding protein</fullName>
    </submittedName>
</protein>
<dbReference type="Proteomes" id="UP000005730">
    <property type="component" value="Chromosome"/>
</dbReference>
<dbReference type="InterPro" id="IPR004089">
    <property type="entry name" value="MCPsignal_dom"/>
</dbReference>
<feature type="domain" description="Methyl-accepting transducer" evidence="4">
    <location>
        <begin position="29"/>
        <end position="265"/>
    </location>
</feature>